<sequence length="297" mass="33333">MLNLHVLRLFYTVATTGSVTRASQKLNISQPAISAQIHKFEKEHSILLFEIQGRQLVLTPLGEQLIQPLQKLFALEEQVQLRIEDHHSHPKGKLRIVGNYLATSILIPSWAALFKKKYAEVEVQISTANSREALEKLMNFEADVAIYGLGDMPLPIAQGLHWTELYDDEFWFVVSPEHKYANKVITLVDMLGEPFIMREAGSVARERLIELCREQQLTPPAIELQFNGMSGAIHAVRAGYGASFISSLVAKPYVARGELAKVNVTGVKLKNTIVMCTRQQEHVEPLVEKFSAIAVIH</sequence>
<dbReference type="GO" id="GO:0000976">
    <property type="term" value="F:transcription cis-regulatory region binding"/>
    <property type="evidence" value="ECO:0007669"/>
    <property type="project" value="TreeGrafter"/>
</dbReference>
<dbReference type="Proteomes" id="UP000564806">
    <property type="component" value="Unassembled WGS sequence"/>
</dbReference>
<dbReference type="EMBL" id="JABWCS010000221">
    <property type="protein sequence ID" value="NUU64349.1"/>
    <property type="molecule type" value="Genomic_DNA"/>
</dbReference>
<dbReference type="InterPro" id="IPR000847">
    <property type="entry name" value="LysR_HTH_N"/>
</dbReference>
<dbReference type="Gene3D" id="1.10.10.10">
    <property type="entry name" value="Winged helix-like DNA-binding domain superfamily/Winged helix DNA-binding domain"/>
    <property type="match status" value="1"/>
</dbReference>
<dbReference type="InterPro" id="IPR005119">
    <property type="entry name" value="LysR_subst-bd"/>
</dbReference>
<keyword evidence="3" id="KW-0238">DNA-binding</keyword>
<evidence type="ECO:0000259" key="5">
    <source>
        <dbReference type="PROSITE" id="PS50931"/>
    </source>
</evidence>
<evidence type="ECO:0000256" key="3">
    <source>
        <dbReference type="ARBA" id="ARBA00023125"/>
    </source>
</evidence>
<evidence type="ECO:0000256" key="1">
    <source>
        <dbReference type="ARBA" id="ARBA00009437"/>
    </source>
</evidence>
<evidence type="ECO:0000256" key="4">
    <source>
        <dbReference type="ARBA" id="ARBA00023163"/>
    </source>
</evidence>
<protein>
    <submittedName>
        <fullName evidence="6">LysR family transcriptional regulator</fullName>
    </submittedName>
</protein>
<dbReference type="InterPro" id="IPR036388">
    <property type="entry name" value="WH-like_DNA-bd_sf"/>
</dbReference>
<organism evidence="6 7">
    <name type="scientific">Paenibacillus agri</name>
    <dbReference type="NCBI Taxonomy" id="2744309"/>
    <lineage>
        <taxon>Bacteria</taxon>
        <taxon>Bacillati</taxon>
        <taxon>Bacillota</taxon>
        <taxon>Bacilli</taxon>
        <taxon>Bacillales</taxon>
        <taxon>Paenibacillaceae</taxon>
        <taxon>Paenibacillus</taxon>
    </lineage>
</organism>
<comment type="caution">
    <text evidence="6">The sequence shown here is derived from an EMBL/GenBank/DDBJ whole genome shotgun (WGS) entry which is preliminary data.</text>
</comment>
<keyword evidence="4" id="KW-0804">Transcription</keyword>
<dbReference type="Pfam" id="PF03466">
    <property type="entry name" value="LysR_substrate"/>
    <property type="match status" value="1"/>
</dbReference>
<reference evidence="6" key="1">
    <citation type="submission" date="2020-06" db="EMBL/GenBank/DDBJ databases">
        <title>Paenibacillus sp. nov., isolated from soil.</title>
        <authorList>
            <person name="Seo Y.L."/>
        </authorList>
    </citation>
    <scope>NUCLEOTIDE SEQUENCE [LARGE SCALE GENOMIC DNA]</scope>
    <source>
        <strain evidence="6">JW14</strain>
    </source>
</reference>
<gene>
    <name evidence="6" type="ORF">HPT30_28745</name>
</gene>
<keyword evidence="7" id="KW-1185">Reference proteome</keyword>
<dbReference type="SUPFAM" id="SSF53850">
    <property type="entry name" value="Periplasmic binding protein-like II"/>
    <property type="match status" value="1"/>
</dbReference>
<proteinExistence type="inferred from homology"/>
<dbReference type="PANTHER" id="PTHR30126">
    <property type="entry name" value="HTH-TYPE TRANSCRIPTIONAL REGULATOR"/>
    <property type="match status" value="1"/>
</dbReference>
<dbReference type="PANTHER" id="PTHR30126:SF40">
    <property type="entry name" value="HTH-TYPE TRANSCRIPTIONAL REGULATOR GLTR"/>
    <property type="match status" value="1"/>
</dbReference>
<dbReference type="InterPro" id="IPR036390">
    <property type="entry name" value="WH_DNA-bd_sf"/>
</dbReference>
<dbReference type="RefSeq" id="WP_175374667.1">
    <property type="nucleotide sequence ID" value="NZ_JABWCS010000221.1"/>
</dbReference>
<dbReference type="AlphaFoldDB" id="A0A850EXH9"/>
<dbReference type="PROSITE" id="PS50931">
    <property type="entry name" value="HTH_LYSR"/>
    <property type="match status" value="1"/>
</dbReference>
<comment type="similarity">
    <text evidence="1">Belongs to the LysR transcriptional regulatory family.</text>
</comment>
<keyword evidence="2" id="KW-0805">Transcription regulation</keyword>
<evidence type="ECO:0000256" key="2">
    <source>
        <dbReference type="ARBA" id="ARBA00023015"/>
    </source>
</evidence>
<dbReference type="GO" id="GO:0003700">
    <property type="term" value="F:DNA-binding transcription factor activity"/>
    <property type="evidence" value="ECO:0007669"/>
    <property type="project" value="InterPro"/>
</dbReference>
<dbReference type="SUPFAM" id="SSF46785">
    <property type="entry name" value="Winged helix' DNA-binding domain"/>
    <property type="match status" value="1"/>
</dbReference>
<feature type="domain" description="HTH lysR-type" evidence="5">
    <location>
        <begin position="2"/>
        <end position="59"/>
    </location>
</feature>
<evidence type="ECO:0000313" key="6">
    <source>
        <dbReference type="EMBL" id="NUU64349.1"/>
    </source>
</evidence>
<dbReference type="Pfam" id="PF00126">
    <property type="entry name" value="HTH_1"/>
    <property type="match status" value="1"/>
</dbReference>
<accession>A0A850EXH9</accession>
<dbReference type="Gene3D" id="3.40.190.290">
    <property type="match status" value="1"/>
</dbReference>
<evidence type="ECO:0000313" key="7">
    <source>
        <dbReference type="Proteomes" id="UP000564806"/>
    </source>
</evidence>
<name>A0A850EXH9_9BACL</name>